<organism evidence="1 2">
    <name type="scientific">Brassica napus</name>
    <name type="common">Rape</name>
    <dbReference type="NCBI Taxonomy" id="3708"/>
    <lineage>
        <taxon>Eukaryota</taxon>
        <taxon>Viridiplantae</taxon>
        <taxon>Streptophyta</taxon>
        <taxon>Embryophyta</taxon>
        <taxon>Tracheophyta</taxon>
        <taxon>Spermatophyta</taxon>
        <taxon>Magnoliopsida</taxon>
        <taxon>eudicotyledons</taxon>
        <taxon>Gunneridae</taxon>
        <taxon>Pentapetalae</taxon>
        <taxon>rosids</taxon>
        <taxon>malvids</taxon>
        <taxon>Brassicales</taxon>
        <taxon>Brassicaceae</taxon>
        <taxon>Brassiceae</taxon>
        <taxon>Brassica</taxon>
    </lineage>
</organism>
<gene>
    <name evidence="1" type="ORF">HID58_042201</name>
</gene>
<accession>A0ABQ8BD84</accession>
<keyword evidence="2" id="KW-1185">Reference proteome</keyword>
<feature type="non-terminal residue" evidence="1">
    <location>
        <position position="103"/>
    </location>
</feature>
<name>A0ABQ8BD84_BRANA</name>
<sequence length="103" mass="11312">LSLRPHGFYHSACLLVYSPTHNASSIISTTTSRHKPSVYPSPSQHILHPHGNPPLRMPYIVTTNASNISDFVAKDERLPPVLWGQFATDVADDIRIGASPMPI</sequence>
<reference evidence="1 2" key="1">
    <citation type="submission" date="2021-05" db="EMBL/GenBank/DDBJ databases">
        <title>Genome Assembly of Synthetic Allotetraploid Brassica napus Reveals Homoeologous Exchanges between Subgenomes.</title>
        <authorList>
            <person name="Davis J.T."/>
        </authorList>
    </citation>
    <scope>NUCLEOTIDE SEQUENCE [LARGE SCALE GENOMIC DNA]</scope>
    <source>
        <strain evidence="2">cv. Da-Ae</strain>
        <tissue evidence="1">Seedling</tissue>
    </source>
</reference>
<evidence type="ECO:0000313" key="1">
    <source>
        <dbReference type="EMBL" id="KAH0902698.1"/>
    </source>
</evidence>
<dbReference type="Proteomes" id="UP000824890">
    <property type="component" value="Unassembled WGS sequence"/>
</dbReference>
<dbReference type="EMBL" id="JAGKQM010000011">
    <property type="protein sequence ID" value="KAH0902698.1"/>
    <property type="molecule type" value="Genomic_DNA"/>
</dbReference>
<proteinExistence type="predicted"/>
<protein>
    <submittedName>
        <fullName evidence="1">Uncharacterized protein</fullName>
    </submittedName>
</protein>
<evidence type="ECO:0000313" key="2">
    <source>
        <dbReference type="Proteomes" id="UP000824890"/>
    </source>
</evidence>
<feature type="non-terminal residue" evidence="1">
    <location>
        <position position="1"/>
    </location>
</feature>
<comment type="caution">
    <text evidence="1">The sequence shown here is derived from an EMBL/GenBank/DDBJ whole genome shotgun (WGS) entry which is preliminary data.</text>
</comment>